<evidence type="ECO:0000256" key="1">
    <source>
        <dbReference type="ARBA" id="ARBA00008304"/>
    </source>
</evidence>
<dbReference type="EMBL" id="OZ021741">
    <property type="protein sequence ID" value="CAK9326331.1"/>
    <property type="molecule type" value="Genomic_DNA"/>
</dbReference>
<name>A0ABP0Z4U4_9ROSI</name>
<feature type="compositionally biased region" description="Acidic residues" evidence="2">
    <location>
        <begin position="2008"/>
        <end position="2018"/>
    </location>
</feature>
<feature type="region of interest" description="Disordered" evidence="2">
    <location>
        <begin position="1988"/>
        <end position="2060"/>
    </location>
</feature>
<comment type="similarity">
    <text evidence="1">Belongs to the HEATR5 family.</text>
</comment>
<evidence type="ECO:0000313" key="3">
    <source>
        <dbReference type="EMBL" id="CAK9326331.1"/>
    </source>
</evidence>
<proteinExistence type="inferred from homology"/>
<feature type="compositionally biased region" description="Polar residues" evidence="2">
    <location>
        <begin position="2019"/>
        <end position="2036"/>
    </location>
</feature>
<feature type="compositionally biased region" description="Polar residues" evidence="2">
    <location>
        <begin position="2186"/>
        <end position="2196"/>
    </location>
</feature>
<gene>
    <name evidence="3" type="ORF">CITCOLO1_LOCUS18673</name>
</gene>
<dbReference type="Proteomes" id="UP001642487">
    <property type="component" value="Chromosome 7"/>
</dbReference>
<sequence>MVKTYVRENVPLSRFGVLVAQLESIVASAAQQPPEPLLCFDLLSDLISAIDEEPKESILLWQRKCEEALYSLLILGARRPVRHLASVVMARIISKGDTISVYSRVSSLQGFLSDGKRNEPHKIAGIAQCLGELYQHFGRRITSGLLETTIIAGKLIRFNEDFVRQEALRLLQNALEGSGGTSAASAYTEAFRLITRVGIGDKSFIVRIAAARCLKAFANIGGPGLGVGELDNSASFCVKALDDPISSVRDAFAEALGLLLALGMNPEAQVQPRGKGPFPPVKKLEGGLHRHLSLPFSKANGPRLKEIRVSLTLSWVFFLQAIRLRYLHPDTGLQDFALQVIDVLRADTSVDAHSLACVLYILRVGITDQMTEPTQRNFLVFLGKQLESEDASPSMKIACLRTLSYTLKTLGEVPSEFKEVLDSTVVSAVSHSSQLVRIEAALSLRTLTEVDPNCVGGLFSYGVTMLTALRENVSFEKNYNLQLELDSLHGQAAVLAALVSVSPKLPLGYPSRFPRSVLEVSKKMLTDPSRNPVASTVENEAGWLLLSSLLACMPKEELEDQVFDILSLWAAFFTGNMEHEIQQTGDFPSKICVWSTAIDALTAFIRCFISPDVISAGVFLQPVIVYLSRALSVISLLATKDLASSKPALNILIIRTLIAYQSLPDPMVYKNDHSQIIQLCTTPFRDASGCEESSCLRLLLDRRDAWLGPWIPGRDSFEDELRAFQGGKDGLVPTIWEDEISNFAQPETINKKLVNQMLLCFGVIFACQDSSGMLSLLGVMEQCLKTGRKQPWNAASVTNICVGLLAGFKALLSFRVPPVSLEILSSAQGIFQSIIAVGDICASQRRAAAEGLGLLARLGNDIFTARMIRSLLGDLTGMTDSTYAGSIALALGCIHRSAGGMALSTLVTATVNSISMLARSSITSLQTWSLHGLLLTIEAAGLSYVSQVQATLGLALDILLAEENGLVDLQQGVGRLINAIVAVLGPELAPGSIFFSRCKSVVAEISSWQEASIMLESVRFTQQLVLFAPQAVSVHSHLQVLLPTLASKQPTLRHLAVSTLRHLIEKDPVPIIDEQIEESLFHMLDEETDSDIANMVRTTIMRLLYASCPSCPSHWIKICRNLVLATSTRRNIEYNSNSENDPSNALDSDIKLNIGDDDENMVSGHKRVPIPGHALEPSNIIIQRDKHLRYRTRVFAAECLSHLPGAVGKNAAHFDLYLARNQLANGPTSGDWLCLHVHELISLAYQISTIQFESMKPVGVGLLSLIIDKFQHIADPELPDHLLLEQYQAQLVSAVRSALDTSSGPILLEAGLLLATKILTSGIIDGDQVAVKRIFSLISRLLNDFKELYYPSFAEWVSCKIKVRLLAAHASLKCYAYALLRRHQSEVPHEYLALLPWFSKTSTVLGKHWIGVLMDYSHTCLLLHPKKKWNPFLDGIQSPLVISKLQSSLEESWPVILQAIALDAIPVNLDGIASSSINNALENNFLSGYSMVELESNEYRFLWSFALFSLFRGCHHHGKQNISSPSTTASVVGDSPKETTNSIELKLYEIVLPVLQSLSTVKFCSAGFLTVDICIELLQVFSYYTFLDISWNSLAASVLSQIVQNCPESFLQNEGFAYLALELCLAFLFQMYQSMNSRQLDHPNWEDLVSSLFITVKVLMERFEFKKQILSSLLAFFSIGLKYFRDTSTEFCLSKVNDFIRSFGHILEKLIQDRTKLGEDSLRSKILLGTCMNLVVDLCNNCVEGIHLVKNKSSKLQRLLQVKLAFSLEQIISLAKLVYLAGCLEADVEIEKVCFSVFKYGTECISNILQDSNSQVQAIGLQVLKGMTQKYTNNEEKDFLLFFVGELIGDVLVTIDMMLKKPITKESIAIAVECLRFLVLLQTLSNVGECQKMFMNLLLEAVVMVFSASSGSNPRELEELRSTAIKLVSHLAQIPASAVIFKDVILSMPVMHRQQLQGVIRASVAQDQHPTQKNLSTPMLEIKAPAIEKDSSPHTAEASIENNPSTVSEEDEDEDDWDTFQSFPASTREVTTNNAMESRETEDSEALESSSPSVSMEDSTLPIDESKINMEHEETSEVVLVFISSSGQRSSDGDLISDRSGMQGVSNQESGNVDIVLNQEHDTRNEVLPGQELSQVTEQVSSELQLADGVENETVSMPSDHEILNDEADNDRVREYKEGNEKETVVKTSSVQPTEK</sequence>
<dbReference type="InterPro" id="IPR016024">
    <property type="entry name" value="ARM-type_fold"/>
</dbReference>
<evidence type="ECO:0000313" key="4">
    <source>
        <dbReference type="Proteomes" id="UP001642487"/>
    </source>
</evidence>
<feature type="compositionally biased region" description="Low complexity" evidence="2">
    <location>
        <begin position="2047"/>
        <end position="2059"/>
    </location>
</feature>
<evidence type="ECO:0000256" key="2">
    <source>
        <dbReference type="SAM" id="MobiDB-lite"/>
    </source>
</evidence>
<feature type="region of interest" description="Disordered" evidence="2">
    <location>
        <begin position="2152"/>
        <end position="2196"/>
    </location>
</feature>
<dbReference type="InterPro" id="IPR011989">
    <property type="entry name" value="ARM-like"/>
</dbReference>
<dbReference type="SUPFAM" id="SSF48371">
    <property type="entry name" value="ARM repeat"/>
    <property type="match status" value="2"/>
</dbReference>
<dbReference type="InterPro" id="IPR044218">
    <property type="entry name" value="SWEETIE"/>
</dbReference>
<dbReference type="PANTHER" id="PTHR46975">
    <property type="entry name" value="PROTEIN SWEETIE"/>
    <property type="match status" value="1"/>
</dbReference>
<evidence type="ECO:0008006" key="5">
    <source>
        <dbReference type="Google" id="ProtNLM"/>
    </source>
</evidence>
<accession>A0ABP0Z4U4</accession>
<dbReference type="PANTHER" id="PTHR46975:SF2">
    <property type="entry name" value="PROTEIN SWEETIE"/>
    <property type="match status" value="1"/>
</dbReference>
<keyword evidence="4" id="KW-1185">Reference proteome</keyword>
<organism evidence="3 4">
    <name type="scientific">Citrullus colocynthis</name>
    <name type="common">colocynth</name>
    <dbReference type="NCBI Taxonomy" id="252529"/>
    <lineage>
        <taxon>Eukaryota</taxon>
        <taxon>Viridiplantae</taxon>
        <taxon>Streptophyta</taxon>
        <taxon>Embryophyta</taxon>
        <taxon>Tracheophyta</taxon>
        <taxon>Spermatophyta</taxon>
        <taxon>Magnoliopsida</taxon>
        <taxon>eudicotyledons</taxon>
        <taxon>Gunneridae</taxon>
        <taxon>Pentapetalae</taxon>
        <taxon>rosids</taxon>
        <taxon>fabids</taxon>
        <taxon>Cucurbitales</taxon>
        <taxon>Cucurbitaceae</taxon>
        <taxon>Benincaseae</taxon>
        <taxon>Citrullus</taxon>
    </lineage>
</organism>
<protein>
    <recommendedName>
        <fullName evidence="5">Protein SWEETIE</fullName>
    </recommendedName>
</protein>
<dbReference type="InterPro" id="IPR046837">
    <property type="entry name" value="Laa1/Sip1/HEATR5-like_HEAT"/>
</dbReference>
<reference evidence="3 4" key="1">
    <citation type="submission" date="2024-03" db="EMBL/GenBank/DDBJ databases">
        <authorList>
            <person name="Gkanogiannis A."/>
            <person name="Becerra Lopez-Lavalle L."/>
        </authorList>
    </citation>
    <scope>NUCLEOTIDE SEQUENCE [LARGE SCALE GENOMIC DNA]</scope>
</reference>
<dbReference type="Gene3D" id="1.25.10.10">
    <property type="entry name" value="Leucine-rich Repeat Variant"/>
    <property type="match status" value="1"/>
</dbReference>
<feature type="compositionally biased region" description="Basic and acidic residues" evidence="2">
    <location>
        <begin position="2159"/>
        <end position="2185"/>
    </location>
</feature>
<dbReference type="Pfam" id="PF20210">
    <property type="entry name" value="Laa1_Sip1_HTR5"/>
    <property type="match status" value="1"/>
</dbReference>